<keyword evidence="4" id="KW-1185">Reference proteome</keyword>
<sequence>MIAMERLYRSLAGFLDRFTQAAEQYDNQAWHDSIKLQETIDDYSAFITNEDNQRLWSELKPEDARQLHSLSPLLRDTSARCVAIMEKIRALRLLNGGADRNEYFQNIEASIEREFGSFAVERDDKVLLIGSGAFPMTPLLIAKRTGAEAIGIDIDREAVELGKRVVDRLGPDLPIRLEHLPLGQLQEIDSITHIIISSTVSVKYELLDWLADAARPDVIVAMRYGNGLKALFNYPMEPVDDRKWQLAETTVRPGHVFDVALYRKALAQVSAGRE</sequence>
<keyword evidence="2" id="KW-0949">S-adenosyl-L-methionine</keyword>
<dbReference type="PANTHER" id="PTHR32266:SF12">
    <property type="entry name" value="NICOTIANAMINE SYNTHASE 3"/>
    <property type="match status" value="1"/>
</dbReference>
<dbReference type="CDD" id="cd02440">
    <property type="entry name" value="AdoMet_MTases"/>
    <property type="match status" value="1"/>
</dbReference>
<keyword evidence="3" id="KW-0489">Methyltransferase</keyword>
<comment type="caution">
    <text evidence="3">The sequence shown here is derived from an EMBL/GenBank/DDBJ whole genome shotgun (WGS) entry which is preliminary data.</text>
</comment>
<organism evidence="3 4">
    <name type="scientific">Paenibacillus arenilitoris</name>
    <dbReference type="NCBI Taxonomy" id="2772299"/>
    <lineage>
        <taxon>Bacteria</taxon>
        <taxon>Bacillati</taxon>
        <taxon>Bacillota</taxon>
        <taxon>Bacilli</taxon>
        <taxon>Bacillales</taxon>
        <taxon>Paenibacillaceae</taxon>
        <taxon>Paenibacillus</taxon>
    </lineage>
</organism>
<dbReference type="PANTHER" id="PTHR32266">
    <property type="entry name" value="NICOTIANAMINE SYNTHASE 3"/>
    <property type="match status" value="1"/>
</dbReference>
<dbReference type="AlphaFoldDB" id="A0A927CI20"/>
<evidence type="ECO:0000313" key="3">
    <source>
        <dbReference type="EMBL" id="MBD2868484.1"/>
    </source>
</evidence>
<dbReference type="GO" id="GO:0030418">
    <property type="term" value="P:nicotianamine biosynthetic process"/>
    <property type="evidence" value="ECO:0007669"/>
    <property type="project" value="InterPro"/>
</dbReference>
<dbReference type="InterPro" id="IPR004298">
    <property type="entry name" value="Nicotian_synth"/>
</dbReference>
<dbReference type="Gene3D" id="3.40.50.150">
    <property type="entry name" value="Vaccinia Virus protein VP39"/>
    <property type="match status" value="1"/>
</dbReference>
<keyword evidence="1" id="KW-0808">Transferase</keyword>
<dbReference type="InterPro" id="IPR029063">
    <property type="entry name" value="SAM-dependent_MTases_sf"/>
</dbReference>
<dbReference type="GO" id="GO:0032259">
    <property type="term" value="P:methylation"/>
    <property type="evidence" value="ECO:0007669"/>
    <property type="project" value="UniProtKB-KW"/>
</dbReference>
<dbReference type="GO" id="GO:0008168">
    <property type="term" value="F:methyltransferase activity"/>
    <property type="evidence" value="ECO:0007669"/>
    <property type="project" value="UniProtKB-KW"/>
</dbReference>
<evidence type="ECO:0000256" key="2">
    <source>
        <dbReference type="ARBA" id="ARBA00022691"/>
    </source>
</evidence>
<name>A0A927CI20_9BACL</name>
<accession>A0A927CI20</accession>
<dbReference type="EMBL" id="JACXIY010000010">
    <property type="protein sequence ID" value="MBD2868484.1"/>
    <property type="molecule type" value="Genomic_DNA"/>
</dbReference>
<evidence type="ECO:0000313" key="4">
    <source>
        <dbReference type="Proteomes" id="UP000632125"/>
    </source>
</evidence>
<reference evidence="3" key="1">
    <citation type="submission" date="2020-09" db="EMBL/GenBank/DDBJ databases">
        <title>A novel bacterium of genus Paenibacillus, isolated from South China Sea.</title>
        <authorList>
            <person name="Huang H."/>
            <person name="Mo K."/>
            <person name="Hu Y."/>
        </authorList>
    </citation>
    <scope>NUCLEOTIDE SEQUENCE</scope>
    <source>
        <strain evidence="3">IB182493</strain>
    </source>
</reference>
<dbReference type="GO" id="GO:0030410">
    <property type="term" value="F:nicotianamine synthase activity"/>
    <property type="evidence" value="ECO:0007669"/>
    <property type="project" value="InterPro"/>
</dbReference>
<gene>
    <name evidence="3" type="ORF">IDH41_07840</name>
</gene>
<proteinExistence type="predicted"/>
<protein>
    <submittedName>
        <fullName evidence="3">SAM-dependent methyltransferase</fullName>
    </submittedName>
</protein>
<dbReference type="Proteomes" id="UP000632125">
    <property type="component" value="Unassembled WGS sequence"/>
</dbReference>
<evidence type="ECO:0000256" key="1">
    <source>
        <dbReference type="ARBA" id="ARBA00022679"/>
    </source>
</evidence>
<dbReference type="SUPFAM" id="SSF53335">
    <property type="entry name" value="S-adenosyl-L-methionine-dependent methyltransferases"/>
    <property type="match status" value="1"/>
</dbReference>